<dbReference type="Pfam" id="PF02769">
    <property type="entry name" value="AIRS_C"/>
    <property type="match status" value="1"/>
</dbReference>
<dbReference type="GO" id="GO:0005829">
    <property type="term" value="C:cytosol"/>
    <property type="evidence" value="ECO:0007669"/>
    <property type="project" value="TreeGrafter"/>
</dbReference>
<dbReference type="PANTHER" id="PTHR10520">
    <property type="entry name" value="TRIFUNCTIONAL PURINE BIOSYNTHETIC PROTEIN ADENOSINE-3-RELATED"/>
    <property type="match status" value="1"/>
</dbReference>
<evidence type="ECO:0000256" key="2">
    <source>
        <dbReference type="ARBA" id="ARBA00010280"/>
    </source>
</evidence>
<evidence type="ECO:0000256" key="6">
    <source>
        <dbReference type="ARBA" id="ARBA00022741"/>
    </source>
</evidence>
<evidence type="ECO:0000259" key="12">
    <source>
        <dbReference type="Pfam" id="PF00586"/>
    </source>
</evidence>
<evidence type="ECO:0000256" key="1">
    <source>
        <dbReference type="ARBA" id="ARBA00004686"/>
    </source>
</evidence>
<dbReference type="Gene3D" id="3.30.1330.10">
    <property type="entry name" value="PurM-like, N-terminal domain"/>
    <property type="match status" value="1"/>
</dbReference>
<feature type="domain" description="PurM-like N-terminal" evidence="12">
    <location>
        <begin position="49"/>
        <end position="175"/>
    </location>
</feature>
<dbReference type="EC" id="6.3.3.1" evidence="3"/>
<dbReference type="InterPro" id="IPR004733">
    <property type="entry name" value="PurM_cligase"/>
</dbReference>
<comment type="catalytic activity">
    <reaction evidence="11">
        <text>2-formamido-N(1)-(5-O-phospho-beta-D-ribosyl)acetamidine + ATP = 5-amino-1-(5-phospho-beta-D-ribosyl)imidazole + ADP + phosphate + H(+)</text>
        <dbReference type="Rhea" id="RHEA:23032"/>
        <dbReference type="ChEBI" id="CHEBI:15378"/>
        <dbReference type="ChEBI" id="CHEBI:30616"/>
        <dbReference type="ChEBI" id="CHEBI:43474"/>
        <dbReference type="ChEBI" id="CHEBI:137981"/>
        <dbReference type="ChEBI" id="CHEBI:147287"/>
        <dbReference type="ChEBI" id="CHEBI:456216"/>
        <dbReference type="EC" id="6.3.3.1"/>
    </reaction>
</comment>
<dbReference type="GO" id="GO:0005524">
    <property type="term" value="F:ATP binding"/>
    <property type="evidence" value="ECO:0007669"/>
    <property type="project" value="UniProtKB-KW"/>
</dbReference>
<comment type="pathway">
    <text evidence="1">Purine metabolism; IMP biosynthesis via de novo pathway; 5-amino-1-(5-phospho-D-ribosyl)imidazole from N(2)-formyl-N(1)-(5-phospho-D-ribosyl)glycinamide: step 2/2.</text>
</comment>
<organism evidence="14 15">
    <name type="scientific">Candidatus Roizmanbacteria bacterium GW2011_GWA2_37_7</name>
    <dbReference type="NCBI Taxonomy" id="1618481"/>
    <lineage>
        <taxon>Bacteria</taxon>
        <taxon>Candidatus Roizmaniibacteriota</taxon>
    </lineage>
</organism>
<keyword evidence="7" id="KW-0067">ATP-binding</keyword>
<evidence type="ECO:0000256" key="5">
    <source>
        <dbReference type="ARBA" id="ARBA00022598"/>
    </source>
</evidence>
<dbReference type="GO" id="GO:0046084">
    <property type="term" value="P:adenine biosynthetic process"/>
    <property type="evidence" value="ECO:0007669"/>
    <property type="project" value="TreeGrafter"/>
</dbReference>
<name>A0A0G0H6M3_9BACT</name>
<dbReference type="Pfam" id="PF00586">
    <property type="entry name" value="AIRS"/>
    <property type="match status" value="1"/>
</dbReference>
<dbReference type="Gene3D" id="3.90.650.10">
    <property type="entry name" value="PurM-like C-terminal domain"/>
    <property type="match status" value="1"/>
</dbReference>
<dbReference type="PANTHER" id="PTHR10520:SF12">
    <property type="entry name" value="TRIFUNCTIONAL PURINE BIOSYNTHETIC PROTEIN ADENOSINE-3"/>
    <property type="match status" value="1"/>
</dbReference>
<comment type="similarity">
    <text evidence="2">Belongs to the AIR synthase family.</text>
</comment>
<gene>
    <name evidence="14" type="ORF">US54_C0025G0010</name>
</gene>
<evidence type="ECO:0000256" key="8">
    <source>
        <dbReference type="ARBA" id="ARBA00031908"/>
    </source>
</evidence>
<dbReference type="SUPFAM" id="SSF56042">
    <property type="entry name" value="PurM C-terminal domain-like"/>
    <property type="match status" value="1"/>
</dbReference>
<evidence type="ECO:0000256" key="11">
    <source>
        <dbReference type="ARBA" id="ARBA00049057"/>
    </source>
</evidence>
<dbReference type="SUPFAM" id="SSF55326">
    <property type="entry name" value="PurM N-terminal domain-like"/>
    <property type="match status" value="1"/>
</dbReference>
<dbReference type="GO" id="GO:0004641">
    <property type="term" value="F:phosphoribosylformylglycinamidine cyclo-ligase activity"/>
    <property type="evidence" value="ECO:0007669"/>
    <property type="project" value="UniProtKB-EC"/>
</dbReference>
<evidence type="ECO:0000256" key="4">
    <source>
        <dbReference type="ARBA" id="ARBA00020367"/>
    </source>
</evidence>
<dbReference type="GO" id="GO:0006189">
    <property type="term" value="P:'de novo' IMP biosynthetic process"/>
    <property type="evidence" value="ECO:0007669"/>
    <property type="project" value="UniProtKB-UniPathway"/>
</dbReference>
<evidence type="ECO:0000313" key="14">
    <source>
        <dbReference type="EMBL" id="KKQ37792.1"/>
    </source>
</evidence>
<dbReference type="InterPro" id="IPR036676">
    <property type="entry name" value="PurM-like_C_sf"/>
</dbReference>
<accession>A0A0G0H6M3</accession>
<evidence type="ECO:0000256" key="9">
    <source>
        <dbReference type="ARBA" id="ARBA00032931"/>
    </source>
</evidence>
<reference evidence="14 15" key="1">
    <citation type="journal article" date="2015" name="Nature">
        <title>rRNA introns, odd ribosomes, and small enigmatic genomes across a large radiation of phyla.</title>
        <authorList>
            <person name="Brown C.T."/>
            <person name="Hug L.A."/>
            <person name="Thomas B.C."/>
            <person name="Sharon I."/>
            <person name="Castelle C.J."/>
            <person name="Singh A."/>
            <person name="Wilkins M.J."/>
            <person name="Williams K.H."/>
            <person name="Banfield J.F."/>
        </authorList>
    </citation>
    <scope>NUCLEOTIDE SEQUENCE [LARGE SCALE GENOMIC DNA]</scope>
</reference>
<keyword evidence="5" id="KW-0436">Ligase</keyword>
<comment type="caution">
    <text evidence="14">The sequence shown here is derived from an EMBL/GenBank/DDBJ whole genome shotgun (WGS) entry which is preliminary data.</text>
</comment>
<dbReference type="InterPro" id="IPR010918">
    <property type="entry name" value="PurM-like_C_dom"/>
</dbReference>
<dbReference type="GO" id="GO:0004637">
    <property type="term" value="F:phosphoribosylamine-glycine ligase activity"/>
    <property type="evidence" value="ECO:0007669"/>
    <property type="project" value="TreeGrafter"/>
</dbReference>
<proteinExistence type="inferred from homology"/>
<dbReference type="Proteomes" id="UP000034471">
    <property type="component" value="Unassembled WGS sequence"/>
</dbReference>
<evidence type="ECO:0000256" key="7">
    <source>
        <dbReference type="ARBA" id="ARBA00022840"/>
    </source>
</evidence>
<evidence type="ECO:0000256" key="3">
    <source>
        <dbReference type="ARBA" id="ARBA00013047"/>
    </source>
</evidence>
<dbReference type="PATRIC" id="fig|1618481.3.peg.580"/>
<protein>
    <recommendedName>
        <fullName evidence="4">Phosphoribosylformylglycinamidine cyclo-ligase</fullName>
        <ecNumber evidence="3">6.3.3.1</ecNumber>
    </recommendedName>
    <alternativeName>
        <fullName evidence="9">AIR synthase</fullName>
    </alternativeName>
    <alternativeName>
        <fullName evidence="10">AIRS</fullName>
    </alternativeName>
    <alternativeName>
        <fullName evidence="8">Phosphoribosyl-aminoimidazole synthetase</fullName>
    </alternativeName>
</protein>
<sequence length="369" mass="40784">MPQKKTLTYKQIVNYDIMDPFKRTAQLEGLKTAKNLRFSGMKEIVASRGESAYVVDQGDSYLAIVEECLGTKSLIADAMYKITGKTYYQSIAQDSVAYIVNDLITVGAQPTAIVAYWAMGNSEWFTNKKRMRDLVKGWAKACDAAGAVWGGGETPVLNGIINKDAVDLAGASFGIIKPKTRLTLGEKLTVGDVIVLLESKGIQSNGVSLARRIAEKLPKGYATKMANGKMYGEALLVPTIIYVKLIRDLFDKKIDLHYMANITGHGWRKIMRSSKKLTYRLTNLPPIPEVFHFIMKKGPIDIKEAYGDFNMGAGFAVFVPEKEAQKVVQIAKKNGLKAYIAGQVEKGPKQVIIEPKNIIFSEDSLKIRS</sequence>
<dbReference type="InterPro" id="IPR016188">
    <property type="entry name" value="PurM-like_N"/>
</dbReference>
<dbReference type="UniPathway" id="UPA00074">
    <property type="reaction ID" value="UER00129"/>
</dbReference>
<evidence type="ECO:0000256" key="10">
    <source>
        <dbReference type="ARBA" id="ARBA00033093"/>
    </source>
</evidence>
<evidence type="ECO:0000259" key="13">
    <source>
        <dbReference type="Pfam" id="PF02769"/>
    </source>
</evidence>
<evidence type="ECO:0000313" key="15">
    <source>
        <dbReference type="Proteomes" id="UP000034471"/>
    </source>
</evidence>
<feature type="domain" description="PurM-like C-terminal" evidence="13">
    <location>
        <begin position="190"/>
        <end position="352"/>
    </location>
</feature>
<dbReference type="STRING" id="1618481.US54_C0025G0010"/>
<dbReference type="AlphaFoldDB" id="A0A0G0H6M3"/>
<dbReference type="EMBL" id="LBTJ01000025">
    <property type="protein sequence ID" value="KKQ37792.1"/>
    <property type="molecule type" value="Genomic_DNA"/>
</dbReference>
<dbReference type="InterPro" id="IPR036921">
    <property type="entry name" value="PurM-like_N_sf"/>
</dbReference>
<keyword evidence="6" id="KW-0547">Nucleotide-binding</keyword>